<protein>
    <submittedName>
        <fullName evidence="7">FAD-binding oxidoreductase</fullName>
    </submittedName>
</protein>
<dbReference type="Pfam" id="PF08031">
    <property type="entry name" value="BBE"/>
    <property type="match status" value="1"/>
</dbReference>
<feature type="domain" description="FAD-binding PCMH-type" evidence="6">
    <location>
        <begin position="35"/>
        <end position="206"/>
    </location>
</feature>
<keyword evidence="4" id="KW-0274">FAD</keyword>
<reference evidence="7 8" key="1">
    <citation type="submission" date="2023-08" db="EMBL/GenBank/DDBJ databases">
        <title>Implementing the SeqCode for naming new Mesorhizobium species isolated from Vachellia karroo root nodules.</title>
        <authorList>
            <person name="Van Lill M."/>
        </authorList>
    </citation>
    <scope>NUCLEOTIDE SEQUENCE [LARGE SCALE GENOMIC DNA]</scope>
    <source>
        <strain evidence="7 8">VK25D</strain>
    </source>
</reference>
<dbReference type="SUPFAM" id="SSF56176">
    <property type="entry name" value="FAD-binding/transporter-associated domain-like"/>
    <property type="match status" value="1"/>
</dbReference>
<dbReference type="InterPro" id="IPR006094">
    <property type="entry name" value="Oxid_FAD_bind_N"/>
</dbReference>
<dbReference type="Gene3D" id="3.30.465.10">
    <property type="match status" value="1"/>
</dbReference>
<dbReference type="EMBL" id="JAVIIQ010000006">
    <property type="protein sequence ID" value="MDX8532881.1"/>
    <property type="molecule type" value="Genomic_DNA"/>
</dbReference>
<keyword evidence="5" id="KW-0560">Oxidoreductase</keyword>
<name>A0ABU5A5B7_9HYPH</name>
<evidence type="ECO:0000259" key="6">
    <source>
        <dbReference type="PROSITE" id="PS51387"/>
    </source>
</evidence>
<organism evidence="7 8">
    <name type="scientific">Mesorhizobium vachelliae</name>
    <dbReference type="NCBI Taxonomy" id="3072309"/>
    <lineage>
        <taxon>Bacteria</taxon>
        <taxon>Pseudomonadati</taxon>
        <taxon>Pseudomonadota</taxon>
        <taxon>Alphaproteobacteria</taxon>
        <taxon>Hyphomicrobiales</taxon>
        <taxon>Phyllobacteriaceae</taxon>
        <taxon>Mesorhizobium</taxon>
    </lineage>
</organism>
<dbReference type="InterPro" id="IPR012951">
    <property type="entry name" value="BBE"/>
</dbReference>
<comment type="similarity">
    <text evidence="2">Belongs to the oxygen-dependent FAD-linked oxidoreductase family.</text>
</comment>
<dbReference type="InterPro" id="IPR036318">
    <property type="entry name" value="FAD-bd_PCMH-like_sf"/>
</dbReference>
<evidence type="ECO:0000313" key="8">
    <source>
        <dbReference type="Proteomes" id="UP001285154"/>
    </source>
</evidence>
<dbReference type="PROSITE" id="PS51387">
    <property type="entry name" value="FAD_PCMH"/>
    <property type="match status" value="1"/>
</dbReference>
<evidence type="ECO:0000313" key="7">
    <source>
        <dbReference type="EMBL" id="MDX8532881.1"/>
    </source>
</evidence>
<gene>
    <name evidence="7" type="ORF">RFM42_17970</name>
</gene>
<proteinExistence type="inferred from homology"/>
<dbReference type="Gene3D" id="3.40.462.20">
    <property type="match status" value="1"/>
</dbReference>
<evidence type="ECO:0000256" key="4">
    <source>
        <dbReference type="ARBA" id="ARBA00022827"/>
    </source>
</evidence>
<comment type="cofactor">
    <cofactor evidence="1">
        <name>FAD</name>
        <dbReference type="ChEBI" id="CHEBI:57692"/>
    </cofactor>
</comment>
<sequence length="468" mass="51011">MTDETHAKLRESLRGEVILRDDAGYDEARKVYNGMIEKRPLLIARCADVADVITAVKYARDNDLLIAIRGGGHNGAGLGICDSGLVIDLSIMKGIHVDPKTRTVRVGPGCTSGDVDHATHPFGLAVPAGIVSTTGVAGLTLGGGTGYLTRRYGLTIDNLVEADLVLADGSVVTASKAENPDLFWALRGGGGNFGVVTSFLFQAHPVNMIFGGPVFWEAKDALAVMQTYRDYLPEAPEDLGAFVGLKTVPSTDPFPREYWGKRACAIISCYNGTEEDGRKAMAPLLDNLPPPIFNWMGVMPFPALQALFDPLLPKGLQWYWKGDFVRSLPDEAIAIHIEQVGQAPSELSLMHLYPIDGAVRRVGKDETAWNARDATWSMVIAAIDPDPGKAADLTRWAKDYWASIHPHNGEGGYVNFMMDDEGEARVRASYGTNYERLREVKRTYDPFNIFRVNQNIKPAASEMGRTAA</sequence>
<keyword evidence="8" id="KW-1185">Reference proteome</keyword>
<dbReference type="PANTHER" id="PTHR42973">
    <property type="entry name" value="BINDING OXIDOREDUCTASE, PUTATIVE (AFU_ORTHOLOGUE AFUA_1G17690)-RELATED"/>
    <property type="match status" value="1"/>
</dbReference>
<dbReference type="InterPro" id="IPR016166">
    <property type="entry name" value="FAD-bd_PCMH"/>
</dbReference>
<dbReference type="InterPro" id="IPR006093">
    <property type="entry name" value="Oxy_OxRdtase_FAD_BS"/>
</dbReference>
<dbReference type="InterPro" id="IPR050416">
    <property type="entry name" value="FAD-linked_Oxidoreductase"/>
</dbReference>
<dbReference type="RefSeq" id="WP_320249234.1">
    <property type="nucleotide sequence ID" value="NZ_JAVIIQ010000006.1"/>
</dbReference>
<evidence type="ECO:0000256" key="1">
    <source>
        <dbReference type="ARBA" id="ARBA00001974"/>
    </source>
</evidence>
<keyword evidence="3" id="KW-0285">Flavoprotein</keyword>
<dbReference type="Pfam" id="PF01565">
    <property type="entry name" value="FAD_binding_4"/>
    <property type="match status" value="1"/>
</dbReference>
<evidence type="ECO:0000256" key="2">
    <source>
        <dbReference type="ARBA" id="ARBA00005466"/>
    </source>
</evidence>
<evidence type="ECO:0000256" key="3">
    <source>
        <dbReference type="ARBA" id="ARBA00022630"/>
    </source>
</evidence>
<dbReference type="InterPro" id="IPR016167">
    <property type="entry name" value="FAD-bd_PCMH_sub1"/>
</dbReference>
<accession>A0ABU5A5B7</accession>
<dbReference type="Proteomes" id="UP001285154">
    <property type="component" value="Unassembled WGS sequence"/>
</dbReference>
<evidence type="ECO:0000256" key="5">
    <source>
        <dbReference type="ARBA" id="ARBA00023002"/>
    </source>
</evidence>
<dbReference type="PANTHER" id="PTHR42973:SF39">
    <property type="entry name" value="FAD-BINDING PCMH-TYPE DOMAIN-CONTAINING PROTEIN"/>
    <property type="match status" value="1"/>
</dbReference>
<dbReference type="InterPro" id="IPR016169">
    <property type="entry name" value="FAD-bd_PCMH_sub2"/>
</dbReference>
<dbReference type="PROSITE" id="PS00862">
    <property type="entry name" value="OX2_COVAL_FAD"/>
    <property type="match status" value="1"/>
</dbReference>
<comment type="caution">
    <text evidence="7">The sequence shown here is derived from an EMBL/GenBank/DDBJ whole genome shotgun (WGS) entry which is preliminary data.</text>
</comment>
<dbReference type="Gene3D" id="3.30.43.10">
    <property type="entry name" value="Uridine Diphospho-n-acetylenolpyruvylglucosamine Reductase, domain 2"/>
    <property type="match status" value="1"/>
</dbReference>